<evidence type="ECO:0000256" key="3">
    <source>
        <dbReference type="ARBA" id="ARBA00022692"/>
    </source>
</evidence>
<accession>A0AAE4Z7A4</accession>
<evidence type="ECO:0000256" key="2">
    <source>
        <dbReference type="ARBA" id="ARBA00022475"/>
    </source>
</evidence>
<feature type="transmembrane region" description="Helical" evidence="7">
    <location>
        <begin position="345"/>
        <end position="363"/>
    </location>
</feature>
<dbReference type="AlphaFoldDB" id="A0AAE4Z7A4"/>
<feature type="transmembrane region" description="Helical" evidence="7">
    <location>
        <begin position="289"/>
        <end position="313"/>
    </location>
</feature>
<evidence type="ECO:0000256" key="7">
    <source>
        <dbReference type="SAM" id="Phobius"/>
    </source>
</evidence>
<evidence type="ECO:0000256" key="5">
    <source>
        <dbReference type="ARBA" id="ARBA00023136"/>
    </source>
</evidence>
<gene>
    <name evidence="10" type="ORF">GWO12_08160</name>
</gene>
<evidence type="ECO:0000256" key="1">
    <source>
        <dbReference type="ARBA" id="ARBA00004651"/>
    </source>
</evidence>
<evidence type="ECO:0000313" key="11">
    <source>
        <dbReference type="Proteomes" id="UP000702544"/>
    </source>
</evidence>
<dbReference type="Proteomes" id="UP000702544">
    <property type="component" value="Unassembled WGS sequence"/>
</dbReference>
<comment type="caution">
    <text evidence="10">The sequence shown here is derived from an EMBL/GenBank/DDBJ whole genome shotgun (WGS) entry which is preliminary data.</text>
</comment>
<reference evidence="10 11" key="1">
    <citation type="submission" date="2020-01" db="EMBL/GenBank/DDBJ databases">
        <title>Genomes assembled from Gulf of Kutch pelagic sediment metagenomes.</title>
        <authorList>
            <person name="Chandrashekar M."/>
            <person name="Mahajan M.S."/>
            <person name="Dave K.J."/>
            <person name="Vatsa P."/>
            <person name="Nathani N.M."/>
        </authorList>
    </citation>
    <scope>NUCLEOTIDE SEQUENCE [LARGE SCALE GENOMIC DNA]</scope>
    <source>
        <strain evidence="10">KS3-K002</strain>
    </source>
</reference>
<comment type="subcellular location">
    <subcellularLocation>
        <location evidence="1">Cell membrane</location>
        <topology evidence="1">Multi-pass membrane protein</topology>
    </subcellularLocation>
</comment>
<evidence type="ECO:0000256" key="4">
    <source>
        <dbReference type="ARBA" id="ARBA00022989"/>
    </source>
</evidence>
<protein>
    <submittedName>
        <fullName evidence="10">ABC transporter permease</fullName>
    </submittedName>
</protein>
<feature type="domain" description="MacB-like periplasmic core" evidence="9">
    <location>
        <begin position="494"/>
        <end position="662"/>
    </location>
</feature>
<feature type="transmembrane region" description="Helical" evidence="7">
    <location>
        <begin position="696"/>
        <end position="722"/>
    </location>
</feature>
<dbReference type="InterPro" id="IPR017800">
    <property type="entry name" value="ADOP"/>
</dbReference>
<feature type="transmembrane region" description="Helical" evidence="7">
    <location>
        <begin position="20"/>
        <end position="39"/>
    </location>
</feature>
<dbReference type="PANTHER" id="PTHR30572">
    <property type="entry name" value="MEMBRANE COMPONENT OF TRANSPORTER-RELATED"/>
    <property type="match status" value="1"/>
</dbReference>
<feature type="transmembrane region" description="Helical" evidence="7">
    <location>
        <begin position="389"/>
        <end position="409"/>
    </location>
</feature>
<dbReference type="PANTHER" id="PTHR30572:SF4">
    <property type="entry name" value="ABC TRANSPORTER PERMEASE YTRF"/>
    <property type="match status" value="1"/>
</dbReference>
<feature type="transmembrane region" description="Helical" evidence="7">
    <location>
        <begin position="784"/>
        <end position="805"/>
    </location>
</feature>
<keyword evidence="2" id="KW-1003">Cell membrane</keyword>
<dbReference type="InterPro" id="IPR025857">
    <property type="entry name" value="MacB_PCD"/>
</dbReference>
<evidence type="ECO:0000313" key="10">
    <source>
        <dbReference type="EMBL" id="NIR75069.1"/>
    </source>
</evidence>
<proteinExistence type="inferred from homology"/>
<feature type="domain" description="MacB-like periplasmic core" evidence="9">
    <location>
        <begin position="18"/>
        <end position="247"/>
    </location>
</feature>
<keyword evidence="4 7" id="KW-1133">Transmembrane helix</keyword>
<sequence length="820" mass="87646">MHDLRYAIRTLLRHPGFTAIAAITLALGIGANTAIFSLADAVLVEGPRIADTDRLAMVFTTCRRGMPRCSSSWPDYLDYRSRSRTLDDLAAYSWIPVNIGGGRAGRLATGQVVTGNYFSLLGVAPVVGRTIQPQDNQRGAPNQVVVLSHDLWQSQFGGDPEIVGRTIRLNDVPFQVIGVTSAGFRGLDLANAPDLWIPMFAGTSLGDAAGAVARADIFESRGSRWISALVGRLAPDVTVDQVRADLLAISNELREEDPDARGPRSVTVEPLSGYVLPRRSQNRADIVRFVWLLSGVVALTLLLACANLANLLLARATGRQREIATRLAVGAGRWQLIRQLLTESLLLAALGGAAGIVIALWLVDALSGFQLPGGVAIGALGIGLDMRTLAIAGLVSLATALAFGLLPALQATRPELVTALKGDVKSPSGGSQRLRKTLVGLQLALCLVLLAGAGIFLRTLASGLSRDPGFRAENVARARFNLALLRYGEEQGVTFAEDLLTRVRGLPEVESASIATLVPFQSGGFRGTFVQVEGYEPAPDEELRIDFVMVAQDYFRTLGISLIEGRTFSPEDRGRPVTVVNREMAERRWPDGDAVGGRVSLANMTFEVLGVVENPKWVRLTEDPTPFMFIPIDQSPGTIASSFITLVARSDGDAAALLPALRSQFATLDPRLSLTSIGTMKEELLRVLMPQRMGAALLSLFGVLALILAATGVYGVVSYTVAQQTRAIGIRMALGARHQHVLLQVMRGMLPPVAIGLAIGLTVALALSTTIESFLLGVNARDPLTLTLFVVVLIVVAALATFIPARRAAGIDPMEALRHE</sequence>
<name>A0AAE4Z7A4_9BACT</name>
<dbReference type="Pfam" id="PF02687">
    <property type="entry name" value="FtsX"/>
    <property type="match status" value="2"/>
</dbReference>
<dbReference type="NCBIfam" id="TIGR03434">
    <property type="entry name" value="ADOP"/>
    <property type="match status" value="1"/>
</dbReference>
<dbReference type="EMBL" id="JAACAK010000062">
    <property type="protein sequence ID" value="NIR75069.1"/>
    <property type="molecule type" value="Genomic_DNA"/>
</dbReference>
<dbReference type="GO" id="GO:0022857">
    <property type="term" value="F:transmembrane transporter activity"/>
    <property type="evidence" value="ECO:0007669"/>
    <property type="project" value="TreeGrafter"/>
</dbReference>
<feature type="transmembrane region" description="Helical" evidence="7">
    <location>
        <begin position="438"/>
        <end position="457"/>
    </location>
</feature>
<dbReference type="GO" id="GO:0005886">
    <property type="term" value="C:plasma membrane"/>
    <property type="evidence" value="ECO:0007669"/>
    <property type="project" value="UniProtKB-SubCell"/>
</dbReference>
<evidence type="ECO:0000259" key="9">
    <source>
        <dbReference type="Pfam" id="PF12704"/>
    </source>
</evidence>
<feature type="domain" description="ABC3 transporter permease C-terminal" evidence="8">
    <location>
        <begin position="296"/>
        <end position="414"/>
    </location>
</feature>
<feature type="domain" description="ABC3 transporter permease C-terminal" evidence="8">
    <location>
        <begin position="700"/>
        <end position="813"/>
    </location>
</feature>
<evidence type="ECO:0000256" key="6">
    <source>
        <dbReference type="ARBA" id="ARBA00038076"/>
    </source>
</evidence>
<comment type="similarity">
    <text evidence="6">Belongs to the ABC-4 integral membrane protein family.</text>
</comment>
<evidence type="ECO:0000259" key="8">
    <source>
        <dbReference type="Pfam" id="PF02687"/>
    </source>
</evidence>
<dbReference type="Pfam" id="PF12704">
    <property type="entry name" value="MacB_PCD"/>
    <property type="match status" value="2"/>
</dbReference>
<organism evidence="10 11">
    <name type="scientific">Candidatus Kutchimonas denitrificans</name>
    <dbReference type="NCBI Taxonomy" id="3056748"/>
    <lineage>
        <taxon>Bacteria</taxon>
        <taxon>Pseudomonadati</taxon>
        <taxon>Gemmatimonadota</taxon>
        <taxon>Gemmatimonadia</taxon>
        <taxon>Candidatus Palauibacterales</taxon>
        <taxon>Candidatus Palauibacteraceae</taxon>
        <taxon>Candidatus Kutchimonas</taxon>
    </lineage>
</organism>
<feature type="transmembrane region" description="Helical" evidence="7">
    <location>
        <begin position="753"/>
        <end position="778"/>
    </location>
</feature>
<keyword evidence="5 7" id="KW-0472">Membrane</keyword>
<keyword evidence="3 7" id="KW-0812">Transmembrane</keyword>
<dbReference type="InterPro" id="IPR050250">
    <property type="entry name" value="Macrolide_Exporter_MacB"/>
</dbReference>
<dbReference type="InterPro" id="IPR003838">
    <property type="entry name" value="ABC3_permease_C"/>
</dbReference>